<dbReference type="SUPFAM" id="SSF143410">
    <property type="entry name" value="DOPA-like"/>
    <property type="match status" value="1"/>
</dbReference>
<evidence type="ECO:0000313" key="2">
    <source>
        <dbReference type="Proteomes" id="UP000218785"/>
    </source>
</evidence>
<proteinExistence type="predicted"/>
<dbReference type="InterPro" id="IPR023389">
    <property type="entry name" value="DOPA-like_sf"/>
</dbReference>
<dbReference type="KEGG" id="ttq:NIES37_50120"/>
<evidence type="ECO:0000313" key="1">
    <source>
        <dbReference type="EMBL" id="BAZ01014.1"/>
    </source>
</evidence>
<dbReference type="Pfam" id="PF08883">
    <property type="entry name" value="DOPA_dioxygen"/>
    <property type="match status" value="1"/>
</dbReference>
<dbReference type="GO" id="GO:0051213">
    <property type="term" value="F:dioxygenase activity"/>
    <property type="evidence" value="ECO:0007669"/>
    <property type="project" value="UniProtKB-KW"/>
</dbReference>
<dbReference type="AlphaFoldDB" id="A0A1Z4N5N2"/>
<dbReference type="PIRSF" id="PIRSF028139">
    <property type="entry name" value="DOPA-diox_rel_Mll2280"/>
    <property type="match status" value="1"/>
</dbReference>
<sequence>MTENNVGITGFHAHVYFDIATREAASRVREGLGANFDVQLGRWHEKPIGPHPQSMYQVAFAPDQFAKVVPWLMLHREGLDILVHPLTGDDVADHTDHSLWLGNKLDLNIHVLKQISTKL</sequence>
<dbReference type="PANTHER" id="PTHR36423">
    <property type="entry name" value="AFR070WP"/>
    <property type="match status" value="1"/>
</dbReference>
<dbReference type="EMBL" id="AP018248">
    <property type="protein sequence ID" value="BAZ01014.1"/>
    <property type="molecule type" value="Genomic_DNA"/>
</dbReference>
<protein>
    <submittedName>
        <fullName evidence="1">DOPA-dioxygenase-like protein</fullName>
    </submittedName>
</protein>
<dbReference type="PANTHER" id="PTHR36423:SF2">
    <property type="entry name" value="AFR070WP"/>
    <property type="match status" value="1"/>
</dbReference>
<keyword evidence="2" id="KW-1185">Reference proteome</keyword>
<reference evidence="1 2" key="1">
    <citation type="submission" date="2017-06" db="EMBL/GenBank/DDBJ databases">
        <title>Genome sequencing of cyanobaciteial culture collection at National Institute for Environmental Studies (NIES).</title>
        <authorList>
            <person name="Hirose Y."/>
            <person name="Shimura Y."/>
            <person name="Fujisawa T."/>
            <person name="Nakamura Y."/>
            <person name="Kawachi M."/>
        </authorList>
    </citation>
    <scope>NUCLEOTIDE SEQUENCE [LARGE SCALE GENOMIC DNA]</scope>
    <source>
        <strain evidence="1 2">NIES-37</strain>
    </source>
</reference>
<dbReference type="Proteomes" id="UP000218785">
    <property type="component" value="Chromosome"/>
</dbReference>
<name>A0A1Z4N5N2_9CYAN</name>
<dbReference type="Gene3D" id="3.30.70.1240">
    <property type="entry name" value="DOPA-like domains"/>
    <property type="match status" value="1"/>
</dbReference>
<dbReference type="InterPro" id="IPR014980">
    <property type="entry name" value="DOPA_dioxygen"/>
</dbReference>
<dbReference type="RefSeq" id="WP_096580309.1">
    <property type="nucleotide sequence ID" value="NZ_CAWNJS010000001.1"/>
</dbReference>
<gene>
    <name evidence="1" type="ORF">NIES37_50120</name>
</gene>
<accession>A0A1Z4N5N2</accession>
<organism evidence="1 2">
    <name type="scientific">Tolypothrix tenuis PCC 7101</name>
    <dbReference type="NCBI Taxonomy" id="231146"/>
    <lineage>
        <taxon>Bacteria</taxon>
        <taxon>Bacillati</taxon>
        <taxon>Cyanobacteriota</taxon>
        <taxon>Cyanophyceae</taxon>
        <taxon>Nostocales</taxon>
        <taxon>Tolypothrichaceae</taxon>
        <taxon>Tolypothrix</taxon>
    </lineage>
</organism>
<keyword evidence="1" id="KW-0223">Dioxygenase</keyword>
<keyword evidence="1" id="KW-0560">Oxidoreductase</keyword>